<keyword evidence="1" id="KW-0812">Transmembrane</keyword>
<dbReference type="Proteomes" id="UP000318419">
    <property type="component" value="Genome"/>
</dbReference>
<dbReference type="KEGG" id="vg:80019424"/>
<accession>A0A4Y6EM36</accession>
<organism evidence="2 3">
    <name type="scientific">Mycobacterium phage LilSpotty</name>
    <dbReference type="NCBI Taxonomy" id="2588512"/>
    <lineage>
        <taxon>Viruses</taxon>
        <taxon>Duplodnaviria</taxon>
        <taxon>Heunggongvirae</taxon>
        <taxon>Uroviricota</taxon>
        <taxon>Caudoviricetes</taxon>
        <taxon>Lilspottyvirus</taxon>
        <taxon>Lilspottyvirus lilspotty</taxon>
    </lineage>
</organism>
<proteinExistence type="predicted"/>
<gene>
    <name evidence="2" type="primary">34</name>
    <name evidence="2" type="ORF">SEA_LILSPOTTY_34</name>
</gene>
<dbReference type="GeneID" id="80019424"/>
<name>A0A4Y6EM36_9CAUD</name>
<keyword evidence="1" id="KW-0472">Membrane</keyword>
<keyword evidence="1" id="KW-1133">Transmembrane helix</keyword>
<dbReference type="EMBL" id="MK977707">
    <property type="protein sequence ID" value="QDF19766.1"/>
    <property type="molecule type" value="Genomic_DNA"/>
</dbReference>
<dbReference type="RefSeq" id="YP_010754823.1">
    <property type="nucleotide sequence ID" value="NC_073464.1"/>
</dbReference>
<protein>
    <submittedName>
        <fullName evidence="2">Membrane protein</fullName>
    </submittedName>
</protein>
<evidence type="ECO:0000313" key="3">
    <source>
        <dbReference type="Proteomes" id="UP000318419"/>
    </source>
</evidence>
<evidence type="ECO:0000313" key="2">
    <source>
        <dbReference type="EMBL" id="QDF19766.1"/>
    </source>
</evidence>
<evidence type="ECO:0000256" key="1">
    <source>
        <dbReference type="SAM" id="Phobius"/>
    </source>
</evidence>
<reference evidence="2 3" key="1">
    <citation type="submission" date="2019-05" db="EMBL/GenBank/DDBJ databases">
        <authorList>
            <person name="Kim R."/>
            <person name="Haleblian K.L."/>
            <person name="Torres C.-L.T."/>
            <person name="Chong M.Y."/>
            <person name="Duong K."/>
            <person name="Lee C."/>
            <person name="Lai L.T."/>
            <person name="Ballew A.S."/>
            <person name="Ly A.M."/>
            <person name="Wu S."/>
            <person name="Ngo R.T."/>
            <person name="Freise A.C."/>
            <person name="Reddi K."/>
            <person name="Moberg-Parker J."/>
            <person name="Garlena R.A."/>
            <person name="Russell D.A."/>
            <person name="Pope W.H."/>
            <person name="Jacobs-Sera D."/>
            <person name="Hatfull G.F."/>
        </authorList>
    </citation>
    <scope>NUCLEOTIDE SEQUENCE [LARGE SCALE GENOMIC DNA]</scope>
</reference>
<feature type="transmembrane region" description="Helical" evidence="1">
    <location>
        <begin position="17"/>
        <end position="37"/>
    </location>
</feature>
<sequence>MNWLTDPSVWTSLSGPGVAMIAAGLFVWALATGRLVLGSQYRAERARADKYDDANRQLTQALIEGNARQETTTHILAALRDAVASGEVKT</sequence>
<keyword evidence="3" id="KW-1185">Reference proteome</keyword>